<dbReference type="EMBL" id="CAADRP010001001">
    <property type="protein sequence ID" value="VFU34210.1"/>
    <property type="molecule type" value="Genomic_DNA"/>
</dbReference>
<keyword evidence="1" id="KW-1133">Transmembrane helix</keyword>
<keyword evidence="1" id="KW-0472">Membrane</keyword>
<protein>
    <submittedName>
        <fullName evidence="2">Uncharacterized protein</fullName>
    </submittedName>
</protein>
<organism evidence="2">
    <name type="scientific">Salix viminalis</name>
    <name type="common">Common osier</name>
    <name type="synonym">Basket willow</name>
    <dbReference type="NCBI Taxonomy" id="40686"/>
    <lineage>
        <taxon>Eukaryota</taxon>
        <taxon>Viridiplantae</taxon>
        <taxon>Streptophyta</taxon>
        <taxon>Embryophyta</taxon>
        <taxon>Tracheophyta</taxon>
        <taxon>Spermatophyta</taxon>
        <taxon>Magnoliopsida</taxon>
        <taxon>eudicotyledons</taxon>
        <taxon>Gunneridae</taxon>
        <taxon>Pentapetalae</taxon>
        <taxon>rosids</taxon>
        <taxon>fabids</taxon>
        <taxon>Malpighiales</taxon>
        <taxon>Salicaceae</taxon>
        <taxon>Saliceae</taxon>
        <taxon>Salix</taxon>
    </lineage>
</organism>
<name>A0A6N2KZX3_SALVM</name>
<sequence length="98" mass="10986">MPPPPPPPLPTSMDIFNTITPISKRKSAHELKSSFICQQGSLLHVPLVGCFSYLCLAFYVSVAKIREGETKAPKSITIHQKSWHQQITIKMLRSTILK</sequence>
<reference evidence="2" key="1">
    <citation type="submission" date="2019-03" db="EMBL/GenBank/DDBJ databases">
        <authorList>
            <person name="Mank J."/>
            <person name="Almeida P."/>
        </authorList>
    </citation>
    <scope>NUCLEOTIDE SEQUENCE</scope>
    <source>
        <strain evidence="2">78183</strain>
    </source>
</reference>
<gene>
    <name evidence="2" type="ORF">SVIM_LOCUS162747</name>
</gene>
<dbReference type="AlphaFoldDB" id="A0A6N2KZX3"/>
<keyword evidence="1" id="KW-0812">Transmembrane</keyword>
<proteinExistence type="predicted"/>
<evidence type="ECO:0000256" key="1">
    <source>
        <dbReference type="SAM" id="Phobius"/>
    </source>
</evidence>
<evidence type="ECO:0000313" key="2">
    <source>
        <dbReference type="EMBL" id="VFU34210.1"/>
    </source>
</evidence>
<feature type="transmembrane region" description="Helical" evidence="1">
    <location>
        <begin position="41"/>
        <end position="62"/>
    </location>
</feature>
<accession>A0A6N2KZX3</accession>